<dbReference type="EMBL" id="JAHLFU010000031">
    <property type="protein sequence ID" value="MBU3852557.1"/>
    <property type="molecule type" value="Genomic_DNA"/>
</dbReference>
<reference evidence="1" key="1">
    <citation type="journal article" date="2021" name="PeerJ">
        <title>Extensive microbial diversity within the chicken gut microbiome revealed by metagenomics and culture.</title>
        <authorList>
            <person name="Gilroy R."/>
            <person name="Ravi A."/>
            <person name="Getino M."/>
            <person name="Pursley I."/>
            <person name="Horton D.L."/>
            <person name="Alikhan N.F."/>
            <person name="Baker D."/>
            <person name="Gharbi K."/>
            <person name="Hall N."/>
            <person name="Watson M."/>
            <person name="Adriaenssens E.M."/>
            <person name="Foster-Nyarko E."/>
            <person name="Jarju S."/>
            <person name="Secka A."/>
            <person name="Antonio M."/>
            <person name="Oren A."/>
            <person name="Chaudhuri R.R."/>
            <person name="La Ragione R."/>
            <person name="Hildebrand F."/>
            <person name="Pallen M.J."/>
        </authorList>
    </citation>
    <scope>NUCLEOTIDE SEQUENCE</scope>
    <source>
        <strain evidence="1">G3-2149</strain>
    </source>
</reference>
<feature type="non-terminal residue" evidence="1">
    <location>
        <position position="1"/>
    </location>
</feature>
<name>A0A9E2L5D2_9BACT</name>
<reference evidence="1" key="2">
    <citation type="submission" date="2021-04" db="EMBL/GenBank/DDBJ databases">
        <authorList>
            <person name="Gilroy R."/>
        </authorList>
    </citation>
    <scope>NUCLEOTIDE SEQUENCE</scope>
    <source>
        <strain evidence="1">G3-2149</strain>
    </source>
</reference>
<organism evidence="1 2">
    <name type="scientific">Candidatus Paraprevotella stercoravium</name>
    <dbReference type="NCBI Taxonomy" id="2838725"/>
    <lineage>
        <taxon>Bacteria</taxon>
        <taxon>Pseudomonadati</taxon>
        <taxon>Bacteroidota</taxon>
        <taxon>Bacteroidia</taxon>
        <taxon>Bacteroidales</taxon>
        <taxon>Prevotellaceae</taxon>
        <taxon>Paraprevotella</taxon>
    </lineage>
</organism>
<gene>
    <name evidence="1" type="ORF">H9789_01765</name>
</gene>
<sequence>ASSELAGQFGRSTTVNRNSRQAFFCISTAYIRNNTQIIPHIYAKAFLNSSYKKMDEFAKKRKSRQEESNILVFVYKMPQ</sequence>
<evidence type="ECO:0000313" key="2">
    <source>
        <dbReference type="Proteomes" id="UP000823865"/>
    </source>
</evidence>
<comment type="caution">
    <text evidence="1">The sequence shown here is derived from an EMBL/GenBank/DDBJ whole genome shotgun (WGS) entry which is preliminary data.</text>
</comment>
<accession>A0A9E2L5D2</accession>
<evidence type="ECO:0000313" key="1">
    <source>
        <dbReference type="EMBL" id="MBU3852557.1"/>
    </source>
</evidence>
<dbReference type="AlphaFoldDB" id="A0A9E2L5D2"/>
<proteinExistence type="predicted"/>
<dbReference type="Proteomes" id="UP000823865">
    <property type="component" value="Unassembled WGS sequence"/>
</dbReference>
<protein>
    <submittedName>
        <fullName evidence="1">Uncharacterized protein</fullName>
    </submittedName>
</protein>